<dbReference type="Pfam" id="PF01190">
    <property type="entry name" value="Pollen_Ole_e_1"/>
    <property type="match status" value="1"/>
</dbReference>
<accession>A0AAD8L432</accession>
<evidence type="ECO:0000313" key="3">
    <source>
        <dbReference type="Proteomes" id="UP001229421"/>
    </source>
</evidence>
<proteinExistence type="predicted"/>
<reference evidence="2" key="1">
    <citation type="journal article" date="2023" name="bioRxiv">
        <title>Improved chromosome-level genome assembly for marigold (Tagetes erecta).</title>
        <authorList>
            <person name="Jiang F."/>
            <person name="Yuan L."/>
            <person name="Wang S."/>
            <person name="Wang H."/>
            <person name="Xu D."/>
            <person name="Wang A."/>
            <person name="Fan W."/>
        </authorList>
    </citation>
    <scope>NUCLEOTIDE SEQUENCE</scope>
    <source>
        <strain evidence="2">WSJ</strain>
        <tissue evidence="2">Leaf</tissue>
    </source>
</reference>
<organism evidence="2 3">
    <name type="scientific">Tagetes erecta</name>
    <name type="common">African marigold</name>
    <dbReference type="NCBI Taxonomy" id="13708"/>
    <lineage>
        <taxon>Eukaryota</taxon>
        <taxon>Viridiplantae</taxon>
        <taxon>Streptophyta</taxon>
        <taxon>Embryophyta</taxon>
        <taxon>Tracheophyta</taxon>
        <taxon>Spermatophyta</taxon>
        <taxon>Magnoliopsida</taxon>
        <taxon>eudicotyledons</taxon>
        <taxon>Gunneridae</taxon>
        <taxon>Pentapetalae</taxon>
        <taxon>asterids</taxon>
        <taxon>campanulids</taxon>
        <taxon>Asterales</taxon>
        <taxon>Asteraceae</taxon>
        <taxon>Asteroideae</taxon>
        <taxon>Heliantheae alliance</taxon>
        <taxon>Tageteae</taxon>
        <taxon>Tagetes</taxon>
    </lineage>
</organism>
<feature type="signal peptide" evidence="1">
    <location>
        <begin position="1"/>
        <end position="15"/>
    </location>
</feature>
<dbReference type="EMBL" id="JAUHHV010000002">
    <property type="protein sequence ID" value="KAK1432668.1"/>
    <property type="molecule type" value="Genomic_DNA"/>
</dbReference>
<dbReference type="PANTHER" id="PTHR46995">
    <property type="entry name" value="OS09G0508200 PROTEIN"/>
    <property type="match status" value="1"/>
</dbReference>
<keyword evidence="3" id="KW-1185">Reference proteome</keyword>
<comment type="caution">
    <text evidence="2">The sequence shown here is derived from an EMBL/GenBank/DDBJ whole genome shotgun (WGS) entry which is preliminary data.</text>
</comment>
<protein>
    <submittedName>
        <fullName evidence="2">Uncharacterized protein</fullName>
    </submittedName>
</protein>
<feature type="chain" id="PRO_5041926313" evidence="1">
    <location>
        <begin position="16"/>
        <end position="170"/>
    </location>
</feature>
<evidence type="ECO:0000313" key="2">
    <source>
        <dbReference type="EMBL" id="KAK1432668.1"/>
    </source>
</evidence>
<gene>
    <name evidence="2" type="ORF">QVD17_09566</name>
</gene>
<keyword evidence="1" id="KW-0732">Signal</keyword>
<dbReference type="AlphaFoldDB" id="A0AAD8L432"/>
<dbReference type="PANTHER" id="PTHR46995:SF4">
    <property type="entry name" value="POLLEN OLE E 1 ALLERGEN AND EXTENSIN FAMILY PROTEIN"/>
    <property type="match status" value="1"/>
</dbReference>
<name>A0AAD8L432_TARER</name>
<sequence length="170" mass="18832">MHSTTFLILITSSFAMFLHLQAASRPINPHISVMGKVYCDTCSNKSFNTHNHTYLLSGAEVRIDCKFNAVIPKTAEQILFSVNRTTNRYGVYRLNMRVPSVDGIYCAKDAAVLNMCRASLISSSSSSCNLPALTTSDKFSVKSRYDNVCIYRMFDLSFGASNKDVAICGK</sequence>
<dbReference type="Proteomes" id="UP001229421">
    <property type="component" value="Unassembled WGS sequence"/>
</dbReference>
<evidence type="ECO:0000256" key="1">
    <source>
        <dbReference type="SAM" id="SignalP"/>
    </source>
</evidence>